<comment type="caution">
    <text evidence="1">The sequence shown here is derived from an EMBL/GenBank/DDBJ whole genome shotgun (WGS) entry which is preliminary data.</text>
</comment>
<protein>
    <submittedName>
        <fullName evidence="1">Uncharacterized protein</fullName>
    </submittedName>
</protein>
<dbReference type="Proteomes" id="UP001212152">
    <property type="component" value="Unassembled WGS sequence"/>
</dbReference>
<keyword evidence="2" id="KW-1185">Reference proteome</keyword>
<gene>
    <name evidence="1" type="ORF">HDU87_008513</name>
</gene>
<dbReference type="AlphaFoldDB" id="A0AAD5TNT6"/>
<reference evidence="1" key="1">
    <citation type="submission" date="2020-05" db="EMBL/GenBank/DDBJ databases">
        <title>Phylogenomic resolution of chytrid fungi.</title>
        <authorList>
            <person name="Stajich J.E."/>
            <person name="Amses K."/>
            <person name="Simmons R."/>
            <person name="Seto K."/>
            <person name="Myers J."/>
            <person name="Bonds A."/>
            <person name="Quandt C.A."/>
            <person name="Barry K."/>
            <person name="Liu P."/>
            <person name="Grigoriev I."/>
            <person name="Longcore J.E."/>
            <person name="James T.Y."/>
        </authorList>
    </citation>
    <scope>NUCLEOTIDE SEQUENCE</scope>
    <source>
        <strain evidence="1">JEL0379</strain>
    </source>
</reference>
<proteinExistence type="predicted"/>
<evidence type="ECO:0000313" key="1">
    <source>
        <dbReference type="EMBL" id="KAJ3182350.1"/>
    </source>
</evidence>
<evidence type="ECO:0000313" key="2">
    <source>
        <dbReference type="Proteomes" id="UP001212152"/>
    </source>
</evidence>
<organism evidence="1 2">
    <name type="scientific">Geranomyces variabilis</name>
    <dbReference type="NCBI Taxonomy" id="109894"/>
    <lineage>
        <taxon>Eukaryota</taxon>
        <taxon>Fungi</taxon>
        <taxon>Fungi incertae sedis</taxon>
        <taxon>Chytridiomycota</taxon>
        <taxon>Chytridiomycota incertae sedis</taxon>
        <taxon>Chytridiomycetes</taxon>
        <taxon>Spizellomycetales</taxon>
        <taxon>Powellomycetaceae</taxon>
        <taxon>Geranomyces</taxon>
    </lineage>
</organism>
<sequence length="137" mass="14075">MSSNYAATDATVVAVPQNSSTTSTTAGAATTGSKILGTAERAAGHMLPGTDLGHQLKADGARLKGNEAKAEKAEAHMDHGVHESVTTGSYMLGEAERAAGHMLPGLDAGHRLKAEGAMHKGDIQKAERAAAHLKDTY</sequence>
<accession>A0AAD5TNT6</accession>
<name>A0AAD5TNT6_9FUNG</name>
<dbReference type="EMBL" id="JADGJQ010000009">
    <property type="protein sequence ID" value="KAJ3182350.1"/>
    <property type="molecule type" value="Genomic_DNA"/>
</dbReference>